<accession>A0A4R3ZQ31</accession>
<organism evidence="2 3">
    <name type="scientific">Dietzia cinnamea</name>
    <dbReference type="NCBI Taxonomy" id="321318"/>
    <lineage>
        <taxon>Bacteria</taxon>
        <taxon>Bacillati</taxon>
        <taxon>Actinomycetota</taxon>
        <taxon>Actinomycetes</taxon>
        <taxon>Mycobacteriales</taxon>
        <taxon>Dietziaceae</taxon>
        <taxon>Dietzia</taxon>
    </lineage>
</organism>
<feature type="domain" description="Transposase IS4-like" evidence="1">
    <location>
        <begin position="192"/>
        <end position="435"/>
    </location>
</feature>
<dbReference type="GeneID" id="89529080"/>
<dbReference type="NCBIfam" id="NF033559">
    <property type="entry name" value="transpos_IS1634"/>
    <property type="match status" value="1"/>
</dbReference>
<dbReference type="RefSeq" id="WP_131886535.1">
    <property type="nucleotide sequence ID" value="NZ_CP143053.1"/>
</dbReference>
<evidence type="ECO:0000259" key="1">
    <source>
        <dbReference type="Pfam" id="PF01609"/>
    </source>
</evidence>
<evidence type="ECO:0000313" key="2">
    <source>
        <dbReference type="EMBL" id="TCW19945.1"/>
    </source>
</evidence>
<dbReference type="PANTHER" id="PTHR34614">
    <property type="match status" value="1"/>
</dbReference>
<dbReference type="EMBL" id="SMCX01000035">
    <property type="protein sequence ID" value="TCW19945.1"/>
    <property type="molecule type" value="Genomic_DNA"/>
</dbReference>
<dbReference type="InterPro" id="IPR012337">
    <property type="entry name" value="RNaseH-like_sf"/>
</dbReference>
<proteinExistence type="predicted"/>
<dbReference type="InterPro" id="IPR002559">
    <property type="entry name" value="Transposase_11"/>
</dbReference>
<dbReference type="InterPro" id="IPR047654">
    <property type="entry name" value="IS1634_transpos"/>
</dbReference>
<dbReference type="SUPFAM" id="SSF53098">
    <property type="entry name" value="Ribonuclease H-like"/>
    <property type="match status" value="1"/>
</dbReference>
<dbReference type="Proteomes" id="UP000295805">
    <property type="component" value="Unassembled WGS sequence"/>
</dbReference>
<dbReference type="GO" id="GO:0003677">
    <property type="term" value="F:DNA binding"/>
    <property type="evidence" value="ECO:0007669"/>
    <property type="project" value="InterPro"/>
</dbReference>
<dbReference type="PANTHER" id="PTHR34614:SF2">
    <property type="entry name" value="TRANSPOSASE IS4-LIKE DOMAIN-CONTAINING PROTEIN"/>
    <property type="match status" value="1"/>
</dbReference>
<dbReference type="GO" id="GO:0006313">
    <property type="term" value="P:DNA transposition"/>
    <property type="evidence" value="ECO:0007669"/>
    <property type="project" value="InterPro"/>
</dbReference>
<sequence>MQLVEWVSGRLVVREHLGSAHTPGELAALIEVAKQRIQGDQQALDLELGERDGAVIDVPAATAARIQQSTARILWQGLTGTYSRLGFDVVGDTVFRDLVLCRAVEPTSKLDSVRVLAELGTKPPHVNTLYNCLQRVVGRDYRALIATACWAHVNRAGGPGVALVLYDLTTLYFEAEKEDDLRKVGMSKERKGDPQITVGLLVARDGFPLDVHVFEGNKAETKTLIPVITAFQKRHQISDMVVVADAGMLSAANLNALEDAGLSFIVGSRTSKAPKELEDHFGRRGNAIADDGVVELIRPMGQGRDRRDRRVVWHYKWERAKRDRRTLNAQIDRAQRVADRAEPLKKQRFVKITDQKVILDETSIQRARESAGYKGYVTNIAPAAMDGHAVVAAYHDLWKVEQSFRMAKADLRARPIFHRTRDAIEAHLTVVFAALAVARHLQDLTGMSIKKIVTTLRPLRTVTVAIGDHEMLVEPTIPDAARAVIDAINAG</sequence>
<dbReference type="AlphaFoldDB" id="A0A4R3ZQ31"/>
<comment type="caution">
    <text evidence="2">The sequence shown here is derived from an EMBL/GenBank/DDBJ whole genome shotgun (WGS) entry which is preliminary data.</text>
</comment>
<gene>
    <name evidence="2" type="ORF">EDD19_13524</name>
</gene>
<dbReference type="GO" id="GO:0004803">
    <property type="term" value="F:transposase activity"/>
    <property type="evidence" value="ECO:0007669"/>
    <property type="project" value="InterPro"/>
</dbReference>
<evidence type="ECO:0000313" key="3">
    <source>
        <dbReference type="Proteomes" id="UP000295805"/>
    </source>
</evidence>
<name>A0A4R3ZQ31_9ACTN</name>
<protein>
    <submittedName>
        <fullName evidence="2">DDE family transposase</fullName>
    </submittedName>
</protein>
<dbReference type="Pfam" id="PF01609">
    <property type="entry name" value="DDE_Tnp_1"/>
    <property type="match status" value="1"/>
</dbReference>
<reference evidence="2 3" key="1">
    <citation type="submission" date="2019-03" db="EMBL/GenBank/DDBJ databases">
        <title>Root nodule microbial communities of legume samples collected from USA, Mexico and Botswana.</title>
        <authorList>
            <person name="Hirsch A."/>
        </authorList>
    </citation>
    <scope>NUCLEOTIDE SEQUENCE [LARGE SCALE GENOMIC DNA]</scope>
    <source>
        <strain evidence="2 3">55</strain>
    </source>
</reference>